<evidence type="ECO:0000313" key="2">
    <source>
        <dbReference type="Proteomes" id="UP000662973"/>
    </source>
</evidence>
<reference evidence="1 2" key="1">
    <citation type="submission" date="2020-11" db="EMBL/GenBank/DDBJ databases">
        <title>Carbohydrate-dependent, anaerobic sulfur respiration: A novel catabolism in halophilic archaea.</title>
        <authorList>
            <person name="Sorokin D.Y."/>
            <person name="Messina E."/>
            <person name="Smedile F."/>
            <person name="La Cono V."/>
            <person name="Hallsworth J.E."/>
            <person name="Yakimov M.M."/>
        </authorList>
    </citation>
    <scope>NUCLEOTIDE SEQUENCE [LARGE SCALE GENOMIC DNA]</scope>
    <source>
        <strain evidence="1 2">HSR12-2</strain>
    </source>
</reference>
<name>A0A897NDN5_9EURY</name>
<evidence type="ECO:0000313" key="1">
    <source>
        <dbReference type="EMBL" id="QSG08506.1"/>
    </source>
</evidence>
<dbReference type="KEGG" id="hds:HSR122_1105"/>
<sequence length="149" mass="17055">MTEDVIGYIQSITDQSDTTIDSYYRSVQSFYSVVENDQMHDRLELEHGHPCRDKSDINLKDDFDVHASTSEYKRQHTTAGLDLDGTRDGDAVLALKPQAVEQLFDNVPGKRKQTRLRNEIAVRLNWYTRYFPNESRGACLNGPKKSLSV</sequence>
<dbReference type="EMBL" id="CP064788">
    <property type="protein sequence ID" value="QSG08506.1"/>
    <property type="molecule type" value="Genomic_DNA"/>
</dbReference>
<protein>
    <submittedName>
        <fullName evidence="1">XerD/XerC family integrase</fullName>
    </submittedName>
</protein>
<organism evidence="1 2">
    <name type="scientific">Halapricum desulfuricans</name>
    <dbReference type="NCBI Taxonomy" id="2841257"/>
    <lineage>
        <taxon>Archaea</taxon>
        <taxon>Methanobacteriati</taxon>
        <taxon>Methanobacteriota</taxon>
        <taxon>Stenosarchaea group</taxon>
        <taxon>Halobacteria</taxon>
        <taxon>Halobacteriales</taxon>
        <taxon>Haloarculaceae</taxon>
        <taxon>Halapricum</taxon>
    </lineage>
</organism>
<dbReference type="Proteomes" id="UP000662973">
    <property type="component" value="Chromosome"/>
</dbReference>
<gene>
    <name evidence="1" type="primary">xerC3</name>
    <name evidence="1" type="ORF">HSR122_1105</name>
</gene>
<keyword evidence="2" id="KW-1185">Reference proteome</keyword>
<dbReference type="AlphaFoldDB" id="A0A897NDN5"/>
<accession>A0A897NDN5</accession>
<proteinExistence type="predicted"/>